<accession>C3X8G3</accession>
<feature type="compositionally biased region" description="Basic residues" evidence="1">
    <location>
        <begin position="43"/>
        <end position="54"/>
    </location>
</feature>
<dbReference type="STRING" id="847.BRW83_1728"/>
<reference evidence="3 4" key="1">
    <citation type="submission" date="2009-02" db="EMBL/GenBank/DDBJ databases">
        <title>The Genome Sequence of Oxalobacter formigenes OXCC13.</title>
        <authorList>
            <consortium name="The Broad Institute Genome Sequencing Platform"/>
            <person name="Ward D."/>
            <person name="Young S.K."/>
            <person name="Kodira C.D."/>
            <person name="Zeng Q."/>
            <person name="Koehrsen M."/>
            <person name="Alvarado L."/>
            <person name="Berlin A."/>
            <person name="Borenstein D."/>
            <person name="Chen Z."/>
            <person name="Engels R."/>
            <person name="Freedman E."/>
            <person name="Gellesch M."/>
            <person name="Goldberg J."/>
            <person name="Griggs A."/>
            <person name="Gujja S."/>
            <person name="Heiman D."/>
            <person name="Hepburn T."/>
            <person name="Howarth C."/>
            <person name="Jen D."/>
            <person name="Larson L."/>
            <person name="Lewis B."/>
            <person name="Mehta T."/>
            <person name="Park D."/>
            <person name="Pearson M."/>
            <person name="Roberts A."/>
            <person name="Saif S."/>
            <person name="Shea T."/>
            <person name="Shenoy N."/>
            <person name="Sisk P."/>
            <person name="Stolte C."/>
            <person name="Sykes S."/>
            <person name="Walk T."/>
            <person name="White J."/>
            <person name="Yandava C."/>
            <person name="Allison M.J."/>
            <person name="Lander E."/>
            <person name="Nusbaum C."/>
            <person name="Galagan J."/>
            <person name="Birren B."/>
        </authorList>
    </citation>
    <scope>NUCLEOTIDE SEQUENCE [LARGE SCALE GENOMIC DNA]</scope>
    <source>
        <strain evidence="3 4">OXCC13</strain>
    </source>
</reference>
<feature type="compositionally biased region" description="Basic and acidic residues" evidence="1">
    <location>
        <begin position="30"/>
        <end position="42"/>
    </location>
</feature>
<sequence length="154" mass="16406">MKILSVAGKTVIVALVSLSMIGTPAFAKPPEGKGKPEKAEKKAAKKVKKDKKGKKGTDVDTASLVMAGVTVAEARRLAVDYRYTGYKSLPPGIQKNLARGKPLPPGIAKKMVPSRMLSRLPRHAGYEWRVAGTDLILVAIATNVVADVLSGVFR</sequence>
<dbReference type="Gene3D" id="3.10.450.160">
    <property type="entry name" value="inner membrane protein cigr"/>
    <property type="match status" value="1"/>
</dbReference>
<dbReference type="AlphaFoldDB" id="C3X8G3"/>
<keyword evidence="4" id="KW-1185">Reference proteome</keyword>
<dbReference type="HOGENOM" id="CLU_131505_0_0_4"/>
<evidence type="ECO:0000256" key="1">
    <source>
        <dbReference type="SAM" id="MobiDB-lite"/>
    </source>
</evidence>
<feature type="chain" id="PRO_5030166967" evidence="2">
    <location>
        <begin position="28"/>
        <end position="154"/>
    </location>
</feature>
<dbReference type="EMBL" id="GG658170">
    <property type="protein sequence ID" value="EEO29489.1"/>
    <property type="molecule type" value="Genomic_DNA"/>
</dbReference>
<feature type="region of interest" description="Disordered" evidence="1">
    <location>
        <begin position="26"/>
        <end position="57"/>
    </location>
</feature>
<dbReference type="GeneID" id="77135569"/>
<evidence type="ECO:0000313" key="3">
    <source>
        <dbReference type="EMBL" id="EEO29489.1"/>
    </source>
</evidence>
<dbReference type="OrthoDB" id="6433631at2"/>
<organism evidence="3 4">
    <name type="scientific">Oxalobacter formigenes OXCC13</name>
    <dbReference type="NCBI Taxonomy" id="556269"/>
    <lineage>
        <taxon>Bacteria</taxon>
        <taxon>Pseudomonadati</taxon>
        <taxon>Pseudomonadota</taxon>
        <taxon>Betaproteobacteria</taxon>
        <taxon>Burkholderiales</taxon>
        <taxon>Oxalobacteraceae</taxon>
        <taxon>Oxalobacter</taxon>
    </lineage>
</organism>
<proteinExistence type="predicted"/>
<evidence type="ECO:0000256" key="2">
    <source>
        <dbReference type="SAM" id="SignalP"/>
    </source>
</evidence>
<name>C3X8G3_OXAFO</name>
<dbReference type="Proteomes" id="UP000005089">
    <property type="component" value="Unassembled WGS sequence"/>
</dbReference>
<feature type="signal peptide" evidence="2">
    <location>
        <begin position="1"/>
        <end position="27"/>
    </location>
</feature>
<dbReference type="RefSeq" id="WP_005880012.1">
    <property type="nucleotide sequence ID" value="NZ_CP019430.1"/>
</dbReference>
<protein>
    <submittedName>
        <fullName evidence="3">Uncharacterized protein</fullName>
    </submittedName>
</protein>
<dbReference type="eggNOG" id="COG5455">
    <property type="taxonomic scope" value="Bacteria"/>
</dbReference>
<dbReference type="NCBIfam" id="NF040487">
    <property type="entry name" value="T3SS_CigR_fam"/>
    <property type="match status" value="1"/>
</dbReference>
<evidence type="ECO:0000313" key="4">
    <source>
        <dbReference type="Proteomes" id="UP000005089"/>
    </source>
</evidence>
<gene>
    <name evidence="3" type="ORF">OFBG_00517</name>
</gene>
<keyword evidence="2" id="KW-0732">Signal</keyword>